<dbReference type="InterPro" id="IPR006059">
    <property type="entry name" value="SBP"/>
</dbReference>
<sequence>MKRSLLCLLMIVLAASLFAQGGSEAKSSTQGPKPVTIRVLKIDDPLEAMAFRDIVAEFRTIENGKYAHVNVEFDVKPFAELFPAITRAVATKSDVDIAMVDGPNVRHFAFNKVIKDLSAHFSAEELKTWAPQSIVEGSYAGKFYGPPLVQSAQLLWYNVDMFEQAGIDTSKKDGWKLGPNGEALNNFQKLTIDRDGDGTPEVFGANTDGPWDYFYGVVGRSAGEKGSNAYKLVADDGITFTGYFDAPEAIAAYQFQQDMVYKYKVKSAQEITNQMFAGLAATHFYQDMMIGTQKDLFPDFNMDAMEPTYWTTPICHTGSWHYGILESTKNFEEALAFVKFASSDAGAKYVWKYKNQFPANVNLYNTIDEFVDPENPRHLLVQYFQKAGVPRISTPAYTEYNTLFTEFWRSLMAGEKDVAGLAKKYAAEMTKSAQQYKGWNK</sequence>
<accession>A0A644WAR0</accession>
<evidence type="ECO:0000313" key="1">
    <source>
        <dbReference type="EMBL" id="MPM00832.1"/>
    </source>
</evidence>
<dbReference type="AlphaFoldDB" id="A0A644WAR0"/>
<proteinExistence type="predicted"/>
<reference evidence="1" key="1">
    <citation type="submission" date="2019-08" db="EMBL/GenBank/DDBJ databases">
        <authorList>
            <person name="Kucharzyk K."/>
            <person name="Murdoch R.W."/>
            <person name="Higgins S."/>
            <person name="Loffler F."/>
        </authorList>
    </citation>
    <scope>NUCLEOTIDE SEQUENCE</scope>
</reference>
<dbReference type="Pfam" id="PF01547">
    <property type="entry name" value="SBP_bac_1"/>
    <property type="match status" value="1"/>
</dbReference>
<dbReference type="EMBL" id="VSSQ01000756">
    <property type="protein sequence ID" value="MPM00832.1"/>
    <property type="molecule type" value="Genomic_DNA"/>
</dbReference>
<dbReference type="InterPro" id="IPR050490">
    <property type="entry name" value="Bact_solute-bd_prot1"/>
</dbReference>
<name>A0A644WAR0_9ZZZZ</name>
<dbReference type="PANTHER" id="PTHR43649">
    <property type="entry name" value="ARABINOSE-BINDING PROTEIN-RELATED"/>
    <property type="match status" value="1"/>
</dbReference>
<organism evidence="1">
    <name type="scientific">bioreactor metagenome</name>
    <dbReference type="NCBI Taxonomy" id="1076179"/>
    <lineage>
        <taxon>unclassified sequences</taxon>
        <taxon>metagenomes</taxon>
        <taxon>ecological metagenomes</taxon>
    </lineage>
</organism>
<dbReference type="Gene3D" id="3.40.190.10">
    <property type="entry name" value="Periplasmic binding protein-like II"/>
    <property type="match status" value="1"/>
</dbReference>
<dbReference type="PANTHER" id="PTHR43649:SF12">
    <property type="entry name" value="DIACETYLCHITOBIOSE BINDING PROTEIN DASA"/>
    <property type="match status" value="1"/>
</dbReference>
<comment type="caution">
    <text evidence="1">The sequence shown here is derived from an EMBL/GenBank/DDBJ whole genome shotgun (WGS) entry which is preliminary data.</text>
</comment>
<gene>
    <name evidence="1" type="ORF">SDC9_47064</name>
</gene>
<protein>
    <submittedName>
        <fullName evidence="1">Uncharacterized protein</fullName>
    </submittedName>
</protein>
<dbReference type="SUPFAM" id="SSF53850">
    <property type="entry name" value="Periplasmic binding protein-like II"/>
    <property type="match status" value="1"/>
</dbReference>